<evidence type="ECO:0000259" key="5">
    <source>
        <dbReference type="PROSITE" id="PS51186"/>
    </source>
</evidence>
<comment type="caution">
    <text evidence="4">Lacks conserved residue(s) required for the propagation of feature annotation.</text>
</comment>
<feature type="binding site" evidence="4">
    <location>
        <begin position="98"/>
        <end position="100"/>
    </location>
    <ligand>
        <name>acetyl-CoA</name>
        <dbReference type="ChEBI" id="CHEBI:57288"/>
        <label>1</label>
    </ligand>
</feature>
<dbReference type="SUPFAM" id="SSF55729">
    <property type="entry name" value="Acyl-CoA N-acyltransferases (Nat)"/>
    <property type="match status" value="2"/>
</dbReference>
<dbReference type="InterPro" id="IPR000182">
    <property type="entry name" value="GNAT_dom"/>
</dbReference>
<feature type="domain" description="N-acetyltransferase" evidence="5">
    <location>
        <begin position="25"/>
        <end position="173"/>
    </location>
</feature>
<evidence type="ECO:0000256" key="4">
    <source>
        <dbReference type="HAMAP-Rule" id="MF_01698"/>
    </source>
</evidence>
<keyword evidence="1 4" id="KW-0808">Transferase</keyword>
<reference evidence="6 7" key="1">
    <citation type="submission" date="2022-01" db="EMBL/GenBank/DDBJ databases">
        <title>Identification and Characterization of Corynebacterium sp.</title>
        <authorList>
            <person name="Luo Q."/>
            <person name="Qu P."/>
            <person name="Chen Q."/>
        </authorList>
    </citation>
    <scope>NUCLEOTIDE SEQUENCE [LARGE SCALE GENOMIC DNA]</scope>
    <source>
        <strain evidence="6 7">MC-12</strain>
    </source>
</reference>
<evidence type="ECO:0000313" key="7">
    <source>
        <dbReference type="Proteomes" id="UP001200604"/>
    </source>
</evidence>
<dbReference type="GeneID" id="92727509"/>
<comment type="similarity">
    <text evidence="4">Belongs to the acetyltransferase family. MshD subfamily.</text>
</comment>
<dbReference type="HAMAP" id="MF_01698">
    <property type="entry name" value="MshD"/>
    <property type="match status" value="1"/>
</dbReference>
<dbReference type="NCBIfam" id="TIGR03448">
    <property type="entry name" value="mycothiol_MshD"/>
    <property type="match status" value="1"/>
</dbReference>
<feature type="binding site" evidence="4">
    <location>
        <begin position="348"/>
        <end position="353"/>
    </location>
    <ligand>
        <name>acetyl-CoA</name>
        <dbReference type="ChEBI" id="CHEBI:57288"/>
        <label>2</label>
    </ligand>
</feature>
<feature type="domain" description="N-acetyltransferase" evidence="5">
    <location>
        <begin position="195"/>
        <end position="371"/>
    </location>
</feature>
<feature type="binding site" evidence="4">
    <location>
        <position position="59"/>
    </location>
    <ligand>
        <name>1D-myo-inositol 2-(L-cysteinylamino)-2-deoxy-alpha-D-glucopyranoside</name>
        <dbReference type="ChEBI" id="CHEBI:58887"/>
    </ligand>
</feature>
<dbReference type="RefSeq" id="WP_052722403.1">
    <property type="nucleotide sequence ID" value="NZ_JAFFSY010000003.1"/>
</dbReference>
<feature type="binding site" evidence="4">
    <location>
        <position position="290"/>
    </location>
    <ligand>
        <name>1D-myo-inositol 2-(L-cysteinylamino)-2-deoxy-alpha-D-glucopyranoside</name>
        <dbReference type="ChEBI" id="CHEBI:58887"/>
    </ligand>
</feature>
<feature type="binding site" evidence="4">
    <location>
        <position position="343"/>
    </location>
    <ligand>
        <name>1D-myo-inositol 2-(L-cysteinylamino)-2-deoxy-alpha-D-glucopyranoside</name>
        <dbReference type="ChEBI" id="CHEBI:58887"/>
    </ligand>
</feature>
<dbReference type="InterPro" id="IPR016181">
    <property type="entry name" value="Acyl_CoA_acyltransferase"/>
</dbReference>
<keyword evidence="2 4" id="KW-0677">Repeat</keyword>
<comment type="caution">
    <text evidence="6">The sequence shown here is derived from an EMBL/GenBank/DDBJ whole genome shotgun (WGS) entry which is preliminary data.</text>
</comment>
<dbReference type="EMBL" id="JAKJKU010000004">
    <property type="protein sequence ID" value="MCF6774703.1"/>
    <property type="molecule type" value="Genomic_DNA"/>
</dbReference>
<evidence type="ECO:0000256" key="1">
    <source>
        <dbReference type="ARBA" id="ARBA00022679"/>
    </source>
</evidence>
<gene>
    <name evidence="4 6" type="primary">mshD</name>
    <name evidence="6" type="ORF">L3H44_09850</name>
</gene>
<feature type="binding site" evidence="4">
    <location>
        <position position="305"/>
    </location>
    <ligand>
        <name>1D-myo-inositol 2-(L-cysteinylamino)-2-deoxy-alpha-D-glucopyranoside</name>
        <dbReference type="ChEBI" id="CHEBI:58887"/>
    </ligand>
</feature>
<dbReference type="InterPro" id="IPR017813">
    <property type="entry name" value="Mycothiol_AcTrfase"/>
</dbReference>
<comment type="subunit">
    <text evidence="4">Monomer.</text>
</comment>
<dbReference type="EC" id="2.3.1.189" evidence="4"/>
<dbReference type="InterPro" id="IPR050680">
    <property type="entry name" value="YpeA/RimI_acetyltransf"/>
</dbReference>
<dbReference type="PROSITE" id="PS51186">
    <property type="entry name" value="GNAT"/>
    <property type="match status" value="2"/>
</dbReference>
<protein>
    <recommendedName>
        <fullName evidence="4">Mycothiol acetyltransferase</fullName>
        <shortName evidence="4">MSH acetyltransferase</shortName>
        <ecNumber evidence="4">2.3.1.189</ecNumber>
    </recommendedName>
    <alternativeName>
        <fullName evidence="4">Mycothiol synthase</fullName>
    </alternativeName>
</protein>
<accession>A0ABS9HP91</accession>
<evidence type="ECO:0000256" key="2">
    <source>
        <dbReference type="ARBA" id="ARBA00022737"/>
    </source>
</evidence>
<dbReference type="PANTHER" id="PTHR43420">
    <property type="entry name" value="ACETYLTRANSFERASE"/>
    <property type="match status" value="1"/>
</dbReference>
<evidence type="ECO:0000313" key="6">
    <source>
        <dbReference type="EMBL" id="MCF6774703.1"/>
    </source>
</evidence>
<evidence type="ECO:0000256" key="3">
    <source>
        <dbReference type="ARBA" id="ARBA00023315"/>
    </source>
</evidence>
<dbReference type="Gene3D" id="3.40.630.30">
    <property type="match status" value="1"/>
</dbReference>
<proteinExistence type="inferred from homology"/>
<keyword evidence="7" id="KW-1185">Reference proteome</keyword>
<dbReference type="Pfam" id="PF00583">
    <property type="entry name" value="Acetyltransf_1"/>
    <property type="match status" value="2"/>
</dbReference>
<dbReference type="GO" id="GO:0035447">
    <property type="term" value="F:mycothiol synthase activity"/>
    <property type="evidence" value="ECO:0007669"/>
    <property type="project" value="UniProtKB-EC"/>
</dbReference>
<name>A0ABS9HP91_9CORY</name>
<keyword evidence="3 4" id="KW-0012">Acyltransferase</keyword>
<sequence length="371" mass="40206">MADASTFNAQPCDIITQLVLGPVSPRVRNARQASADRWMEIETILHESTRHDGVAPFSEQFLRGMEEPDLHHWHALVRVDGHVRGIAAVDPSGPAVELAVHPSYRRGGLATALQRAVRAHASSLGLGDERDIHTNGIGLTWWAHGDLPAARAAAEHIGATADRELLVMELPGSAGKDESDDKPVAQAAATLPDDVTVLSWTESARRWGKDAVDAAWLAVNNEAFDWHPEQGGWDQSRLDQARRASWYDPDGVLLLWGSEGDGSGGSADGVSKKDENTDQLPPLLGFHWTKLVCEGDDETGRKVGEVYVIGLARKAQGRGLGRALTAKGIQYLASNDAAYVELYVEADNAPAVHAYEALGFTVVERHTAWKF</sequence>
<dbReference type="PANTHER" id="PTHR43420:SF12">
    <property type="entry name" value="N-ACETYLTRANSFERASE DOMAIN-CONTAINING PROTEIN"/>
    <property type="match status" value="1"/>
</dbReference>
<feature type="binding site" evidence="4">
    <location>
        <position position="229"/>
    </location>
    <ligand>
        <name>1D-myo-inositol 2-(L-cysteinylamino)-2-deoxy-alpha-D-glucopyranoside</name>
        <dbReference type="ChEBI" id="CHEBI:58887"/>
    </ligand>
</feature>
<feature type="binding site" evidence="4">
    <location>
        <begin position="316"/>
        <end position="322"/>
    </location>
    <ligand>
        <name>acetyl-CoA</name>
        <dbReference type="ChEBI" id="CHEBI:57288"/>
        <label>2</label>
    </ligand>
</feature>
<organism evidence="6 7">
    <name type="scientific">Corynebacterium parakroppenstedtii</name>
    <dbReference type="NCBI Taxonomy" id="2828363"/>
    <lineage>
        <taxon>Bacteria</taxon>
        <taxon>Bacillati</taxon>
        <taxon>Actinomycetota</taxon>
        <taxon>Actinomycetes</taxon>
        <taxon>Mycobacteriales</taxon>
        <taxon>Corynebacteriaceae</taxon>
        <taxon>Corynebacterium</taxon>
    </lineage>
</organism>
<feature type="binding site" evidence="4">
    <location>
        <begin position="309"/>
        <end position="311"/>
    </location>
    <ligand>
        <name>acetyl-CoA</name>
        <dbReference type="ChEBI" id="CHEBI:57288"/>
        <label>2</label>
    </ligand>
</feature>
<comment type="catalytic activity">
    <reaction evidence="4">
        <text>1D-myo-inositol 2-(L-cysteinylamino)-2-deoxy-alpha-D-glucopyranoside + acetyl-CoA = mycothiol + CoA + H(+)</text>
        <dbReference type="Rhea" id="RHEA:26172"/>
        <dbReference type="ChEBI" id="CHEBI:15378"/>
        <dbReference type="ChEBI" id="CHEBI:16768"/>
        <dbReference type="ChEBI" id="CHEBI:57287"/>
        <dbReference type="ChEBI" id="CHEBI:57288"/>
        <dbReference type="ChEBI" id="CHEBI:58887"/>
        <dbReference type="EC" id="2.3.1.189"/>
    </reaction>
</comment>
<dbReference type="CDD" id="cd04301">
    <property type="entry name" value="NAT_SF"/>
    <property type="match status" value="2"/>
</dbReference>
<comment type="function">
    <text evidence="4">Catalyzes the transfer of acetyl from acetyl-CoA to desacetylmycothiol (Cys-GlcN-Ins) to form mycothiol.</text>
</comment>
<dbReference type="Proteomes" id="UP001200604">
    <property type="component" value="Unassembled WGS sequence"/>
</dbReference>